<dbReference type="EMBL" id="JAROCY010000020">
    <property type="protein sequence ID" value="MDF8335090.1"/>
    <property type="molecule type" value="Genomic_DNA"/>
</dbReference>
<sequence>MLMDARPIAQIIPFPTRWQRAWLICAMGDGTYRGEVHGLEVDGPRATQPGRYELVLSALQRPDARRGLPIITCRESSGISGAADARR</sequence>
<dbReference type="RefSeq" id="WP_277279911.1">
    <property type="nucleotide sequence ID" value="NZ_JAROCY010000020.1"/>
</dbReference>
<evidence type="ECO:0000313" key="2">
    <source>
        <dbReference type="Proteomes" id="UP001222770"/>
    </source>
</evidence>
<keyword evidence="2" id="KW-1185">Reference proteome</keyword>
<dbReference type="Proteomes" id="UP001222770">
    <property type="component" value="Unassembled WGS sequence"/>
</dbReference>
<protein>
    <submittedName>
        <fullName evidence="1">Uncharacterized protein</fullName>
    </submittedName>
</protein>
<accession>A0ABT6CMF6</accession>
<comment type="caution">
    <text evidence="1">The sequence shown here is derived from an EMBL/GenBank/DDBJ whole genome shotgun (WGS) entry which is preliminary data.</text>
</comment>
<evidence type="ECO:0000313" key="1">
    <source>
        <dbReference type="EMBL" id="MDF8335090.1"/>
    </source>
</evidence>
<organism evidence="1 2">
    <name type="scientific">Novosphingobium cyanobacteriorum</name>
    <dbReference type="NCBI Taxonomy" id="3024215"/>
    <lineage>
        <taxon>Bacteria</taxon>
        <taxon>Pseudomonadati</taxon>
        <taxon>Pseudomonadota</taxon>
        <taxon>Alphaproteobacteria</taxon>
        <taxon>Sphingomonadales</taxon>
        <taxon>Sphingomonadaceae</taxon>
        <taxon>Novosphingobium</taxon>
    </lineage>
</organism>
<proteinExistence type="predicted"/>
<reference evidence="1 2" key="1">
    <citation type="submission" date="2023-03" db="EMBL/GenBank/DDBJ databases">
        <title>Novosphingobium cyanobacteriorum sp. nov., isolated from a eutrophic reservoir during the Microcystis bloom period.</title>
        <authorList>
            <person name="Kang M."/>
            <person name="Le V."/>
            <person name="Ko S.-R."/>
            <person name="Lee S.-A."/>
            <person name="Ahn C.-Y."/>
        </authorList>
    </citation>
    <scope>NUCLEOTIDE SEQUENCE [LARGE SCALE GENOMIC DNA]</scope>
    <source>
        <strain evidence="1 2">HBC54</strain>
    </source>
</reference>
<gene>
    <name evidence="1" type="ORF">POM99_17945</name>
</gene>
<name>A0ABT6CMF6_9SPHN</name>